<keyword evidence="1" id="KW-1133">Transmembrane helix</keyword>
<dbReference type="InterPro" id="IPR043128">
    <property type="entry name" value="Rev_trsase/Diguanyl_cyclase"/>
</dbReference>
<dbReference type="SMART" id="SM00065">
    <property type="entry name" value="GAF"/>
    <property type="match status" value="1"/>
</dbReference>
<dbReference type="InterPro" id="IPR001633">
    <property type="entry name" value="EAL_dom"/>
</dbReference>
<dbReference type="SUPFAM" id="SSF141868">
    <property type="entry name" value="EAL domain-like"/>
    <property type="match status" value="1"/>
</dbReference>
<evidence type="ECO:0000259" key="3">
    <source>
        <dbReference type="PROSITE" id="PS50113"/>
    </source>
</evidence>
<evidence type="ECO:0000256" key="1">
    <source>
        <dbReference type="SAM" id="Phobius"/>
    </source>
</evidence>
<dbReference type="PROSITE" id="PS50112">
    <property type="entry name" value="PAS"/>
    <property type="match status" value="1"/>
</dbReference>
<dbReference type="Gene3D" id="3.30.450.20">
    <property type="entry name" value="PAS domain"/>
    <property type="match status" value="1"/>
</dbReference>
<dbReference type="InterPro" id="IPR000700">
    <property type="entry name" value="PAS-assoc_C"/>
</dbReference>
<dbReference type="OrthoDB" id="9762141at2"/>
<dbReference type="CDD" id="cd00130">
    <property type="entry name" value="PAS"/>
    <property type="match status" value="1"/>
</dbReference>
<dbReference type="SUPFAM" id="SSF55781">
    <property type="entry name" value="GAF domain-like"/>
    <property type="match status" value="1"/>
</dbReference>
<dbReference type="FunFam" id="3.20.20.450:FF:000001">
    <property type="entry name" value="Cyclic di-GMP phosphodiesterase yahA"/>
    <property type="match status" value="1"/>
</dbReference>
<dbReference type="SMART" id="SM00052">
    <property type="entry name" value="EAL"/>
    <property type="match status" value="1"/>
</dbReference>
<dbReference type="InterPro" id="IPR003018">
    <property type="entry name" value="GAF"/>
</dbReference>
<keyword evidence="7" id="KW-1185">Reference proteome</keyword>
<dbReference type="EMBL" id="SLYC01000007">
    <property type="protein sequence ID" value="TCQ04182.1"/>
    <property type="molecule type" value="Genomic_DNA"/>
</dbReference>
<evidence type="ECO:0000259" key="5">
    <source>
        <dbReference type="PROSITE" id="PS50887"/>
    </source>
</evidence>
<dbReference type="Gene3D" id="3.30.70.270">
    <property type="match status" value="1"/>
</dbReference>
<keyword evidence="1" id="KW-0812">Transmembrane</keyword>
<dbReference type="SUPFAM" id="SSF55785">
    <property type="entry name" value="PYP-like sensor domain (PAS domain)"/>
    <property type="match status" value="1"/>
</dbReference>
<dbReference type="InterPro" id="IPR029787">
    <property type="entry name" value="Nucleotide_cyclase"/>
</dbReference>
<feature type="transmembrane region" description="Helical" evidence="1">
    <location>
        <begin position="66"/>
        <end position="84"/>
    </location>
</feature>
<dbReference type="Pfam" id="PF00989">
    <property type="entry name" value="PAS"/>
    <property type="match status" value="1"/>
</dbReference>
<evidence type="ECO:0000313" key="6">
    <source>
        <dbReference type="EMBL" id="TCQ04182.1"/>
    </source>
</evidence>
<dbReference type="CDD" id="cd01949">
    <property type="entry name" value="GGDEF"/>
    <property type="match status" value="1"/>
</dbReference>
<evidence type="ECO:0000313" key="7">
    <source>
        <dbReference type="Proteomes" id="UP000295504"/>
    </source>
</evidence>
<dbReference type="Pfam" id="PF01590">
    <property type="entry name" value="GAF"/>
    <property type="match status" value="1"/>
</dbReference>
<dbReference type="SMART" id="SM00086">
    <property type="entry name" value="PAC"/>
    <property type="match status" value="1"/>
</dbReference>
<feature type="domain" description="EAL" evidence="4">
    <location>
        <begin position="700"/>
        <end position="954"/>
    </location>
</feature>
<dbReference type="PANTHER" id="PTHR44757:SF2">
    <property type="entry name" value="BIOFILM ARCHITECTURE MAINTENANCE PROTEIN MBAA"/>
    <property type="match status" value="1"/>
</dbReference>
<keyword evidence="1" id="KW-0472">Membrane</keyword>
<dbReference type="Pfam" id="PF00990">
    <property type="entry name" value="GGDEF"/>
    <property type="match status" value="1"/>
</dbReference>
<dbReference type="InterPro" id="IPR052155">
    <property type="entry name" value="Biofilm_reg_signaling"/>
</dbReference>
<dbReference type="NCBIfam" id="TIGR00254">
    <property type="entry name" value="GGDEF"/>
    <property type="match status" value="1"/>
</dbReference>
<dbReference type="InterPro" id="IPR001610">
    <property type="entry name" value="PAC"/>
</dbReference>
<feature type="domain" description="PAS" evidence="2">
    <location>
        <begin position="97"/>
        <end position="167"/>
    </location>
</feature>
<reference evidence="6 7" key="1">
    <citation type="submission" date="2019-03" db="EMBL/GenBank/DDBJ databases">
        <title>Genomic Encyclopedia of Type Strains, Phase IV (KMG-IV): sequencing the most valuable type-strain genomes for metagenomic binning, comparative biology and taxonomic classification.</title>
        <authorList>
            <person name="Goeker M."/>
        </authorList>
    </citation>
    <scope>NUCLEOTIDE SEQUENCE [LARGE SCALE GENOMIC DNA]</scope>
    <source>
        <strain evidence="6 7">DSM 100013</strain>
    </source>
</reference>
<feature type="domain" description="PAC" evidence="3">
    <location>
        <begin position="171"/>
        <end position="223"/>
    </location>
</feature>
<dbReference type="PROSITE" id="PS50113">
    <property type="entry name" value="PAC"/>
    <property type="match status" value="1"/>
</dbReference>
<sequence>MKQEIRSKATIYSGNIYLKFFKNILKNPSFIVYLLIITLIISNLKGFHIQRFIMQLIPVSPQLLDVVLEIVFGIALLSISLYLARKYLIVHEKKVKTEEQFESVVKSIKEVVFQRDINGLWTFLNPAWTEVTGFDVEESLGKNFIEFVHPEDRDRNLKLFKQLIERKKDYCRHEIRYISKNSEYCWVEVFAQLIVSEDGDISGTSGTLMDITQRKEMEQAINDREKILLGVADATAILLKNVEIDKALHSVLEVLGKATEAERSYIFQNHVDELTQKCMVSQKYEWCNIGIIPQINNEDLQRVSYEDMGLMRWYHTLSAGREISGLVKNFPDGERAMLEPQYIKTLVVVPIFVDNFFWGFIGFDCCTKERIWTNSEIALLFAAAASIGGAIKRISDEQQIQSLLKSDLKQTVQNLQNLVFKCKKNSENKIYFTLFEGKLAEKIGLSTDIVYGEDICNILEQKNQSEVIDNFFNAFEGTVCNFEMQLDECIYYTSLSPLVNKGVVKEIVGSTIEITELKMAQEQIHYMAYYDTLTGLPNRAFFKKQLGYLLSQANRNNTIMAIMYLDLDRFKLVNDTLGHIAGDELLKATAIRLKKVVKDNDILIRMGGDEFIIVFPQVRLRGEISKLAQSIIDAFKSPFNVSGHEIYISTSIGISLYPYDGTDIDLLIKNADTAMYRSKENGSNSYQFYTEDMHKRALERLEIENCLRKALEKCELSIVYQPRFNIRTGYIVGAEALVRWNHPVLGSISPSVFIPIAEETGIIHDIGKWVLYNACKQTYYWYNNVDTDFQISVNISAIQFQRDDLVDIVKKVLSDTGLKPTMLELEVTENTIMQKTEKTLNNIKELKEIGVKISIDDFGTGFSSLSYMKEFHFDNLKIDKSFIQDIGVSYSNESIISAIISMAHSMGMTVVAEGVETEYQLDFLITRNCDEVQGYLFSTPLTAEEFMFNYLCNDKIYKEA</sequence>
<comment type="caution">
    <text evidence="6">The sequence shown here is derived from an EMBL/GenBank/DDBJ whole genome shotgun (WGS) entry which is preliminary data.</text>
</comment>
<dbReference type="CDD" id="cd01948">
    <property type="entry name" value="EAL"/>
    <property type="match status" value="1"/>
</dbReference>
<protein>
    <submittedName>
        <fullName evidence="6">PAS domain S-box-containing protein/diguanylate cyclase (GGDEF)-like protein</fullName>
    </submittedName>
</protein>
<dbReference type="GO" id="GO:0006355">
    <property type="term" value="P:regulation of DNA-templated transcription"/>
    <property type="evidence" value="ECO:0007669"/>
    <property type="project" value="InterPro"/>
</dbReference>
<gene>
    <name evidence="6" type="ORF">EDD79_100763</name>
</gene>
<dbReference type="InterPro" id="IPR000160">
    <property type="entry name" value="GGDEF_dom"/>
</dbReference>
<proteinExistence type="predicted"/>
<evidence type="ECO:0000259" key="4">
    <source>
        <dbReference type="PROSITE" id="PS50883"/>
    </source>
</evidence>
<dbReference type="PROSITE" id="PS50883">
    <property type="entry name" value="EAL"/>
    <property type="match status" value="1"/>
</dbReference>
<feature type="domain" description="GGDEF" evidence="5">
    <location>
        <begin position="558"/>
        <end position="691"/>
    </location>
</feature>
<dbReference type="NCBIfam" id="TIGR00229">
    <property type="entry name" value="sensory_box"/>
    <property type="match status" value="1"/>
</dbReference>
<dbReference type="AlphaFoldDB" id="A0A4R2TNL2"/>
<name>A0A4R2TNL2_9FIRM</name>
<dbReference type="Gene3D" id="3.20.20.450">
    <property type="entry name" value="EAL domain"/>
    <property type="match status" value="1"/>
</dbReference>
<dbReference type="SUPFAM" id="SSF55073">
    <property type="entry name" value="Nucleotide cyclase"/>
    <property type="match status" value="1"/>
</dbReference>
<dbReference type="Proteomes" id="UP000295504">
    <property type="component" value="Unassembled WGS sequence"/>
</dbReference>
<organism evidence="6 7">
    <name type="scientific">Serpentinicella alkaliphila</name>
    <dbReference type="NCBI Taxonomy" id="1734049"/>
    <lineage>
        <taxon>Bacteria</taxon>
        <taxon>Bacillati</taxon>
        <taxon>Bacillota</taxon>
        <taxon>Clostridia</taxon>
        <taxon>Peptostreptococcales</taxon>
        <taxon>Natronincolaceae</taxon>
        <taxon>Serpentinicella</taxon>
    </lineage>
</organism>
<feature type="transmembrane region" description="Helical" evidence="1">
    <location>
        <begin position="342"/>
        <end position="361"/>
    </location>
</feature>
<dbReference type="PANTHER" id="PTHR44757">
    <property type="entry name" value="DIGUANYLATE CYCLASE DGCP"/>
    <property type="match status" value="1"/>
</dbReference>
<dbReference type="InterPro" id="IPR013767">
    <property type="entry name" value="PAS_fold"/>
</dbReference>
<dbReference type="Pfam" id="PF00563">
    <property type="entry name" value="EAL"/>
    <property type="match status" value="1"/>
</dbReference>
<dbReference type="SMART" id="SM00091">
    <property type="entry name" value="PAS"/>
    <property type="match status" value="1"/>
</dbReference>
<dbReference type="RefSeq" id="WP_132847876.1">
    <property type="nucleotide sequence ID" value="NZ_CP058648.1"/>
</dbReference>
<evidence type="ECO:0000259" key="2">
    <source>
        <dbReference type="PROSITE" id="PS50112"/>
    </source>
</evidence>
<dbReference type="InterPro" id="IPR000014">
    <property type="entry name" value="PAS"/>
</dbReference>
<dbReference type="Gene3D" id="3.30.450.40">
    <property type="match status" value="1"/>
</dbReference>
<dbReference type="InterPro" id="IPR035919">
    <property type="entry name" value="EAL_sf"/>
</dbReference>
<dbReference type="InterPro" id="IPR035965">
    <property type="entry name" value="PAS-like_dom_sf"/>
</dbReference>
<dbReference type="SMART" id="SM00267">
    <property type="entry name" value="GGDEF"/>
    <property type="match status" value="1"/>
</dbReference>
<dbReference type="PROSITE" id="PS50887">
    <property type="entry name" value="GGDEF"/>
    <property type="match status" value="1"/>
</dbReference>
<accession>A0A4R2TNL2</accession>
<dbReference type="InterPro" id="IPR029016">
    <property type="entry name" value="GAF-like_dom_sf"/>
</dbReference>
<feature type="transmembrane region" description="Helical" evidence="1">
    <location>
        <begin position="30"/>
        <end position="54"/>
    </location>
</feature>